<dbReference type="AlphaFoldDB" id="A0A369JBB2"/>
<reference evidence="3" key="1">
    <citation type="submission" date="2018-04" db="EMBL/GenBank/DDBJ databases">
        <title>Whole genome sequencing of Hypsizygus marmoreus.</title>
        <authorList>
            <person name="Choi I.-G."/>
            <person name="Min B."/>
            <person name="Kim J.-G."/>
            <person name="Kim S."/>
            <person name="Oh Y.-L."/>
            <person name="Kong W.-S."/>
            <person name="Park H."/>
            <person name="Jeong J."/>
            <person name="Song E.-S."/>
        </authorList>
    </citation>
    <scope>NUCLEOTIDE SEQUENCE [LARGE SCALE GENOMIC DNA]</scope>
    <source>
        <strain evidence="3">51987-8</strain>
    </source>
</reference>
<name>A0A369JBB2_HYPMA</name>
<accession>A0A369JBB2</accession>
<gene>
    <name evidence="3" type="primary">pr1_4</name>
    <name evidence="3" type="ORF">Hypma_002438</name>
</gene>
<dbReference type="InterPro" id="IPR001461">
    <property type="entry name" value="Aspartic_peptidase_A1"/>
</dbReference>
<dbReference type="Gene3D" id="2.40.70.10">
    <property type="entry name" value="Acid Proteases"/>
    <property type="match status" value="1"/>
</dbReference>
<dbReference type="PANTHER" id="PTHR47966">
    <property type="entry name" value="BETA-SITE APP-CLEAVING ENZYME, ISOFORM A-RELATED"/>
    <property type="match status" value="1"/>
</dbReference>
<dbReference type="EMBL" id="LUEZ02000122">
    <property type="protein sequence ID" value="RDB16724.1"/>
    <property type="molecule type" value="Genomic_DNA"/>
</dbReference>
<dbReference type="STRING" id="39966.A0A369JBB2"/>
<dbReference type="PROSITE" id="PS51767">
    <property type="entry name" value="PEPTIDASE_A1"/>
    <property type="match status" value="1"/>
</dbReference>
<dbReference type="GO" id="GO:0006508">
    <property type="term" value="P:proteolysis"/>
    <property type="evidence" value="ECO:0007669"/>
    <property type="project" value="UniProtKB-KW"/>
</dbReference>
<evidence type="ECO:0000259" key="2">
    <source>
        <dbReference type="PROSITE" id="PS51767"/>
    </source>
</evidence>
<keyword evidence="3" id="KW-0378">Hydrolase</keyword>
<evidence type="ECO:0000313" key="3">
    <source>
        <dbReference type="EMBL" id="RDB16724.1"/>
    </source>
</evidence>
<dbReference type="OrthoDB" id="2747330at2759"/>
<keyword evidence="3" id="KW-0645">Protease</keyword>
<comment type="similarity">
    <text evidence="1">Belongs to the peptidase A1 family.</text>
</comment>
<sequence>MTAERWSYAQTYWAVPMTGVTASYAPNPINTVKANLTAVRCSPCTANDSGRSHLFPFHRRSTGTSLIYVPVAVAAAFYNLIPGSKKAPQMEPGYYSFPCSSTLKVSLNFNGKPFAINMVDFNLGKIGSSTSKDCIGGIIGHTFSGLAANLAIIGDEFLRSWYSVYDYSNGAWVGRAPSSNRV</sequence>
<proteinExistence type="inferred from homology"/>
<dbReference type="InParanoid" id="A0A369JBB2"/>
<evidence type="ECO:0000313" key="4">
    <source>
        <dbReference type="Proteomes" id="UP000076154"/>
    </source>
</evidence>
<dbReference type="SUPFAM" id="SSF50630">
    <property type="entry name" value="Acid proteases"/>
    <property type="match status" value="1"/>
</dbReference>
<comment type="caution">
    <text evidence="3">The sequence shown here is derived from an EMBL/GenBank/DDBJ whole genome shotgun (WGS) entry which is preliminary data.</text>
</comment>
<keyword evidence="4" id="KW-1185">Reference proteome</keyword>
<dbReference type="Pfam" id="PF00026">
    <property type="entry name" value="Asp"/>
    <property type="match status" value="1"/>
</dbReference>
<dbReference type="Proteomes" id="UP000076154">
    <property type="component" value="Unassembled WGS sequence"/>
</dbReference>
<dbReference type="InterPro" id="IPR033121">
    <property type="entry name" value="PEPTIDASE_A1"/>
</dbReference>
<protein>
    <submittedName>
        <fullName evidence="3">Aspartic protease</fullName>
    </submittedName>
</protein>
<dbReference type="InterPro" id="IPR021109">
    <property type="entry name" value="Peptidase_aspartic_dom_sf"/>
</dbReference>
<dbReference type="GO" id="GO:0004190">
    <property type="term" value="F:aspartic-type endopeptidase activity"/>
    <property type="evidence" value="ECO:0007669"/>
    <property type="project" value="InterPro"/>
</dbReference>
<feature type="domain" description="Peptidase A1" evidence="2">
    <location>
        <begin position="1"/>
        <end position="176"/>
    </location>
</feature>
<organism evidence="3 4">
    <name type="scientific">Hypsizygus marmoreus</name>
    <name type="common">White beech mushroom</name>
    <name type="synonym">Agaricus marmoreus</name>
    <dbReference type="NCBI Taxonomy" id="39966"/>
    <lineage>
        <taxon>Eukaryota</taxon>
        <taxon>Fungi</taxon>
        <taxon>Dikarya</taxon>
        <taxon>Basidiomycota</taxon>
        <taxon>Agaricomycotina</taxon>
        <taxon>Agaricomycetes</taxon>
        <taxon>Agaricomycetidae</taxon>
        <taxon>Agaricales</taxon>
        <taxon>Tricholomatineae</taxon>
        <taxon>Lyophyllaceae</taxon>
        <taxon>Hypsizygus</taxon>
    </lineage>
</organism>
<dbReference type="PANTHER" id="PTHR47966:SF51">
    <property type="entry name" value="BETA-SITE APP-CLEAVING ENZYME, ISOFORM A-RELATED"/>
    <property type="match status" value="1"/>
</dbReference>
<evidence type="ECO:0000256" key="1">
    <source>
        <dbReference type="ARBA" id="ARBA00007447"/>
    </source>
</evidence>